<dbReference type="RefSeq" id="WP_289843486.1">
    <property type="nucleotide sequence ID" value="NZ_CATKSH010000004.1"/>
</dbReference>
<evidence type="ECO:0000256" key="1">
    <source>
        <dbReference type="SAM" id="Phobius"/>
    </source>
</evidence>
<keyword evidence="1" id="KW-0472">Membrane</keyword>
<accession>A0AA35XXA8</accession>
<dbReference type="Proteomes" id="UP001176960">
    <property type="component" value="Unassembled WGS sequence"/>
</dbReference>
<gene>
    <name evidence="2" type="ORF">LMG32879_000924</name>
</gene>
<feature type="transmembrane region" description="Helical" evidence="1">
    <location>
        <begin position="57"/>
        <end position="74"/>
    </location>
</feature>
<dbReference type="EMBL" id="CATKSH010000004">
    <property type="protein sequence ID" value="CAI9120095.1"/>
    <property type="molecule type" value="Genomic_DNA"/>
</dbReference>
<name>A0AA35XXA8_9PROT</name>
<keyword evidence="1" id="KW-0812">Transmembrane</keyword>
<proteinExistence type="predicted"/>
<keyword evidence="1" id="KW-1133">Transmembrane helix</keyword>
<reference evidence="2" key="1">
    <citation type="submission" date="2023-03" db="EMBL/GenBank/DDBJ databases">
        <authorList>
            <person name="Cleenwerck I."/>
        </authorList>
    </citation>
    <scope>NUCLEOTIDE SEQUENCE</scope>
    <source>
        <strain evidence="2">LMG 32879</strain>
    </source>
</reference>
<comment type="caution">
    <text evidence="2">The sequence shown here is derived from an EMBL/GenBank/DDBJ whole genome shotgun (WGS) entry which is preliminary data.</text>
</comment>
<keyword evidence="3" id="KW-1185">Reference proteome</keyword>
<organism evidence="2 3">
    <name type="scientific">Brytella acorum</name>
    <dbReference type="NCBI Taxonomy" id="2959299"/>
    <lineage>
        <taxon>Bacteria</taxon>
        <taxon>Pseudomonadati</taxon>
        <taxon>Pseudomonadota</taxon>
        <taxon>Alphaproteobacteria</taxon>
        <taxon>Acetobacterales</taxon>
        <taxon>Acetobacteraceae</taxon>
        <taxon>Brytella</taxon>
    </lineage>
</organism>
<dbReference type="AlphaFoldDB" id="A0AA35XXA8"/>
<sequence length="76" mass="8114">MMAEDLRGELEADIRPLQAGAGDTIVCAKIRFFQASVRNVVSGISGAAADLTADQPVVFLVVAILSGIFLGRRLRR</sequence>
<evidence type="ECO:0000313" key="3">
    <source>
        <dbReference type="Proteomes" id="UP001176960"/>
    </source>
</evidence>
<evidence type="ECO:0000313" key="2">
    <source>
        <dbReference type="EMBL" id="CAI9120095.1"/>
    </source>
</evidence>
<protein>
    <submittedName>
        <fullName evidence="2">Uncharacterized protein</fullName>
    </submittedName>
</protein>